<name>A0A376RDB4_ECOLX</name>
<sequence>MISVTVMCLMMLKLNSTLADSQPQNHVLCLVRLTTPDRLSKMGKA</sequence>
<keyword evidence="1" id="KW-0732">Signal</keyword>
<dbReference type="AlphaFoldDB" id="A0A376RDB4"/>
<evidence type="ECO:0000256" key="1">
    <source>
        <dbReference type="SAM" id="SignalP"/>
    </source>
</evidence>
<dbReference type="EMBL" id="UGCD01000002">
    <property type="protein sequence ID" value="STI15357.1"/>
    <property type="molecule type" value="Genomic_DNA"/>
</dbReference>
<evidence type="ECO:0000313" key="2">
    <source>
        <dbReference type="EMBL" id="STI15357.1"/>
    </source>
</evidence>
<gene>
    <name evidence="2" type="ORF">NCTC10865_00566</name>
</gene>
<evidence type="ECO:0000313" key="3">
    <source>
        <dbReference type="Proteomes" id="UP000254159"/>
    </source>
</evidence>
<feature type="signal peptide" evidence="1">
    <location>
        <begin position="1"/>
        <end position="19"/>
    </location>
</feature>
<feature type="chain" id="PRO_5017020749" evidence="1">
    <location>
        <begin position="20"/>
        <end position="45"/>
    </location>
</feature>
<protein>
    <submittedName>
        <fullName evidence="2">Uncharacterized protein</fullName>
    </submittedName>
</protein>
<dbReference type="Proteomes" id="UP000254159">
    <property type="component" value="Unassembled WGS sequence"/>
</dbReference>
<proteinExistence type="predicted"/>
<reference evidence="2 3" key="1">
    <citation type="submission" date="2018-06" db="EMBL/GenBank/DDBJ databases">
        <authorList>
            <consortium name="Pathogen Informatics"/>
            <person name="Doyle S."/>
        </authorList>
    </citation>
    <scope>NUCLEOTIDE SEQUENCE [LARGE SCALE GENOMIC DNA]</scope>
    <source>
        <strain evidence="2 3">NCTC10865</strain>
    </source>
</reference>
<accession>A0A376RDB4</accession>
<organism evidence="2 3">
    <name type="scientific">Escherichia coli</name>
    <dbReference type="NCBI Taxonomy" id="562"/>
    <lineage>
        <taxon>Bacteria</taxon>
        <taxon>Pseudomonadati</taxon>
        <taxon>Pseudomonadota</taxon>
        <taxon>Gammaproteobacteria</taxon>
        <taxon>Enterobacterales</taxon>
        <taxon>Enterobacteriaceae</taxon>
        <taxon>Escherichia</taxon>
    </lineage>
</organism>